<dbReference type="PROSITE" id="PS50102">
    <property type="entry name" value="RRM"/>
    <property type="match status" value="2"/>
</dbReference>
<gene>
    <name evidence="7" type="primary">LOC117646894</name>
</gene>
<dbReference type="FunCoup" id="A0A6P8Z296">
    <property type="interactions" value="1926"/>
</dbReference>
<feature type="compositionally biased region" description="Gly residues" evidence="4">
    <location>
        <begin position="463"/>
        <end position="479"/>
    </location>
</feature>
<dbReference type="Proteomes" id="UP000515158">
    <property type="component" value="Unplaced"/>
</dbReference>
<dbReference type="SUPFAM" id="SSF54928">
    <property type="entry name" value="RNA-binding domain, RBD"/>
    <property type="match status" value="2"/>
</dbReference>
<proteinExistence type="predicted"/>
<reference evidence="7" key="1">
    <citation type="submission" date="2025-08" db="UniProtKB">
        <authorList>
            <consortium name="RefSeq"/>
        </authorList>
    </citation>
    <scope>IDENTIFICATION</scope>
    <source>
        <tissue evidence="7">Total insect</tissue>
    </source>
</reference>
<feature type="compositionally biased region" description="Basic and acidic residues" evidence="4">
    <location>
        <begin position="1"/>
        <end position="21"/>
    </location>
</feature>
<dbReference type="CDD" id="cd12325">
    <property type="entry name" value="RRM1_hnRNPA_hnRNPD_like"/>
    <property type="match status" value="1"/>
</dbReference>
<dbReference type="GO" id="GO:0003729">
    <property type="term" value="F:mRNA binding"/>
    <property type="evidence" value="ECO:0007669"/>
    <property type="project" value="TreeGrafter"/>
</dbReference>
<evidence type="ECO:0000313" key="6">
    <source>
        <dbReference type="Proteomes" id="UP000515158"/>
    </source>
</evidence>
<feature type="region of interest" description="Disordered" evidence="4">
    <location>
        <begin position="1"/>
        <end position="25"/>
    </location>
</feature>
<dbReference type="FunFam" id="3.30.70.330:FF:000351">
    <property type="entry name" value="Heterogeneous nuclear ribonucleoprotein 27C"/>
    <property type="match status" value="1"/>
</dbReference>
<evidence type="ECO:0000259" key="5">
    <source>
        <dbReference type="PROSITE" id="PS50102"/>
    </source>
</evidence>
<dbReference type="GO" id="GO:1990904">
    <property type="term" value="C:ribonucleoprotein complex"/>
    <property type="evidence" value="ECO:0007669"/>
    <property type="project" value="UniProtKB-KW"/>
</dbReference>
<dbReference type="GeneID" id="117646894"/>
<dbReference type="InParanoid" id="A0A6P8Z296"/>
<dbReference type="AlphaFoldDB" id="A0A6P8Z296"/>
<dbReference type="SMART" id="SM00360">
    <property type="entry name" value="RRM"/>
    <property type="match status" value="2"/>
</dbReference>
<feature type="compositionally biased region" description="Polar residues" evidence="4">
    <location>
        <begin position="331"/>
        <end position="344"/>
    </location>
</feature>
<evidence type="ECO:0000256" key="1">
    <source>
        <dbReference type="ARBA" id="ARBA00022737"/>
    </source>
</evidence>
<dbReference type="CTD" id="33968"/>
<name>A0A6P8Z296_THRPL</name>
<organism evidence="7">
    <name type="scientific">Thrips palmi</name>
    <name type="common">Melon thrips</name>
    <dbReference type="NCBI Taxonomy" id="161013"/>
    <lineage>
        <taxon>Eukaryota</taxon>
        <taxon>Metazoa</taxon>
        <taxon>Ecdysozoa</taxon>
        <taxon>Arthropoda</taxon>
        <taxon>Hexapoda</taxon>
        <taxon>Insecta</taxon>
        <taxon>Pterygota</taxon>
        <taxon>Neoptera</taxon>
        <taxon>Paraneoptera</taxon>
        <taxon>Thysanoptera</taxon>
        <taxon>Terebrantia</taxon>
        <taxon>Thripoidea</taxon>
        <taxon>Thripidae</taxon>
        <taxon>Thrips</taxon>
    </lineage>
</organism>
<dbReference type="GO" id="GO:0006417">
    <property type="term" value="P:regulation of translation"/>
    <property type="evidence" value="ECO:0007669"/>
    <property type="project" value="TreeGrafter"/>
</dbReference>
<feature type="domain" description="RRM" evidence="5">
    <location>
        <begin position="30"/>
        <end position="111"/>
    </location>
</feature>
<dbReference type="RefSeq" id="XP_034244135.1">
    <property type="nucleotide sequence ID" value="XM_034388244.1"/>
</dbReference>
<dbReference type="Gene3D" id="3.30.70.330">
    <property type="match status" value="2"/>
</dbReference>
<keyword evidence="2 3" id="KW-0694">RNA-binding</keyword>
<keyword evidence="7" id="KW-0687">Ribonucleoprotein</keyword>
<keyword evidence="6" id="KW-1185">Reference proteome</keyword>
<feature type="region of interest" description="Disordered" evidence="4">
    <location>
        <begin position="429"/>
        <end position="498"/>
    </location>
</feature>
<dbReference type="InterPro" id="IPR000504">
    <property type="entry name" value="RRM_dom"/>
</dbReference>
<dbReference type="PANTHER" id="PTHR48032">
    <property type="entry name" value="RNA-BINDING PROTEIN MUSASHI HOMOLOG RBP6"/>
    <property type="match status" value="1"/>
</dbReference>
<dbReference type="OrthoDB" id="1875751at2759"/>
<feature type="compositionally biased region" description="Low complexity" evidence="4">
    <location>
        <begin position="288"/>
        <end position="330"/>
    </location>
</feature>
<dbReference type="InterPro" id="IPR035979">
    <property type="entry name" value="RBD_domain_sf"/>
</dbReference>
<feature type="region of interest" description="Disordered" evidence="4">
    <location>
        <begin position="193"/>
        <end position="394"/>
    </location>
</feature>
<feature type="compositionally biased region" description="Low complexity" evidence="4">
    <location>
        <begin position="356"/>
        <end position="365"/>
    </location>
</feature>
<evidence type="ECO:0000256" key="4">
    <source>
        <dbReference type="SAM" id="MobiDB-lite"/>
    </source>
</evidence>
<evidence type="ECO:0000256" key="2">
    <source>
        <dbReference type="ARBA" id="ARBA00022884"/>
    </source>
</evidence>
<feature type="domain" description="RRM" evidence="5">
    <location>
        <begin position="120"/>
        <end position="197"/>
    </location>
</feature>
<protein>
    <submittedName>
        <fullName evidence="7">Heterogeneous nuclear ribonucleoprotein 27C isoform X5</fullName>
    </submittedName>
</protein>
<dbReference type="Pfam" id="PF00076">
    <property type="entry name" value="RRM_1"/>
    <property type="match status" value="2"/>
</dbReference>
<dbReference type="FunFam" id="3.30.70.330:FF:000427">
    <property type="entry name" value="Heterogeneous nuclear ribonucleoprotein 27C"/>
    <property type="match status" value="1"/>
</dbReference>
<evidence type="ECO:0000256" key="3">
    <source>
        <dbReference type="PROSITE-ProRule" id="PRU00176"/>
    </source>
</evidence>
<dbReference type="InterPro" id="IPR012677">
    <property type="entry name" value="Nucleotide-bd_a/b_plait_sf"/>
</dbReference>
<sequence length="498" mass="51635">MRVKNDIDDDEKGMRAEKDRSGWNSSNASDKLFVGGLSWETTQEALQRYFARYGEVIDCVVMKNSESGRSRGFGFVTFSDPANVTIVLQSGPHQLDGRTIDPKPCNPRTLQKPKRASSYPKVFLGGLPSNVTETDLRSFFTRFGKVQEVVIMYDQEKKKSRGFGFLSFEDDDAVDRCVSEHFVNLNGKQVEIKKAEPRDSSNKMGGDNSWGPPQGGPQMGMGGGGMGMGGPNGQMGGPMSGPMGPMGGPNMMQGYQGWGNTQAQGYPGQWGPTSNQPPVNAGYGTPSGPAGYQGWGAPAGPQGQGMAPQWGSNYGGPPQQQGYSSYGPQGAPQSGYGQNWNWNMAQNGPPAGGAPQGPSGAGPQADMYSRGTGAGAATPSGPGPAAPGAGGAQKAGADYAASYGYGSGGYGADSTSYGANRGYGADAGSNSSGGGYGSSHPPVPANSRKCSPNIRVLVSSQGDGQGASGGYTAGPGPQRGGNYNAPTQTQSFHPYRRM</sequence>
<feature type="compositionally biased region" description="Gly residues" evidence="4">
    <location>
        <begin position="217"/>
        <end position="247"/>
    </location>
</feature>
<dbReference type="PANTHER" id="PTHR48032:SF6">
    <property type="entry name" value="RNA-BINDING (RRM_RBD_RNP MOTIFS) FAMILY PROTEIN"/>
    <property type="match status" value="1"/>
</dbReference>
<evidence type="ECO:0000313" key="7">
    <source>
        <dbReference type="RefSeq" id="XP_034244135.1"/>
    </source>
</evidence>
<keyword evidence="1" id="KW-0677">Repeat</keyword>
<accession>A0A6P8Z296</accession>